<dbReference type="SUPFAM" id="SSF103481">
    <property type="entry name" value="Multidrug resistance efflux transporter EmrE"/>
    <property type="match status" value="1"/>
</dbReference>
<reference evidence="9" key="3">
    <citation type="submission" date="2023-05" db="EMBL/GenBank/DDBJ databases">
        <authorList>
            <person name="Smith C.H."/>
        </authorList>
    </citation>
    <scope>NUCLEOTIDE SEQUENCE</scope>
    <source>
        <strain evidence="9">CHS0354</strain>
        <tissue evidence="9">Mantle</tissue>
    </source>
</reference>
<comment type="caution">
    <text evidence="9">The sequence shown here is derived from an EMBL/GenBank/DDBJ whole genome shotgun (WGS) entry which is preliminary data.</text>
</comment>
<feature type="transmembrane region" description="Helical" evidence="7">
    <location>
        <begin position="50"/>
        <end position="67"/>
    </location>
</feature>
<evidence type="ECO:0000256" key="3">
    <source>
        <dbReference type="ARBA" id="ARBA00022692"/>
    </source>
</evidence>
<keyword evidence="3 7" id="KW-0812">Transmembrane</keyword>
<dbReference type="InterPro" id="IPR000620">
    <property type="entry name" value="EamA_dom"/>
</dbReference>
<feature type="domain" description="EamA" evidence="8">
    <location>
        <begin position="268"/>
        <end position="408"/>
    </location>
</feature>
<comment type="similarity">
    <text evidence="2">Belongs to the SLC35F solute transporter family.</text>
</comment>
<comment type="subcellular location">
    <subcellularLocation>
        <location evidence="1">Membrane</location>
        <topology evidence="1">Multi-pass membrane protein</topology>
    </subcellularLocation>
</comment>
<feature type="transmembrane region" description="Helical" evidence="7">
    <location>
        <begin position="210"/>
        <end position="230"/>
    </location>
</feature>
<sequence>MFGLSALSKTRRLILGILVLIIVDIIWVASSELTKYLYNENKFEKAFFATYAKISMFTLYLSGFLLWKSWRDQCTKNGKAIIMSPCQQIETDRNHEKFMGDPVYVPLKYEDKSSDTECEETLNIQEDNRVRAVRFNNLSEVRQLSDEHAEDAAIARLSFAASLRAEEARIRALSKFSVKQVAKLAFLFCIMSFFSNYTYQIALINTEAGIVNVLSSTSGLFTLVCAAIYPGSAADRFTLSKLVAVIVSISGVVLVTISSEKQDQGIPMGALWSLLSAILYALYLVSLRRKVDHEDKLELPMFFGFIGLFCGLMFWPGFFILHFTKVETFEWPNMYQWLILTLNGIVGTVVSEILWLWGCFLTSSLIATLAVGLTIPLAVIADIVLKGSSYSWVFYVGIIPVFASFFGVGILAHFENWDPVLLGVKKVIHCICSRIRFSRYRDVDREQTESLIGPDSST</sequence>
<dbReference type="AlphaFoldDB" id="A0AAE0W7L3"/>
<dbReference type="PANTHER" id="PTHR23051">
    <property type="entry name" value="SOLUTE CARRIER FAMILY 35, MEMBER F5"/>
    <property type="match status" value="1"/>
</dbReference>
<evidence type="ECO:0000256" key="5">
    <source>
        <dbReference type="ARBA" id="ARBA00023136"/>
    </source>
</evidence>
<evidence type="ECO:0000313" key="10">
    <source>
        <dbReference type="Proteomes" id="UP001195483"/>
    </source>
</evidence>
<keyword evidence="5 7" id="KW-0472">Membrane</keyword>
<feature type="transmembrane region" description="Helical" evidence="7">
    <location>
        <begin position="335"/>
        <end position="357"/>
    </location>
</feature>
<feature type="transmembrane region" description="Helical" evidence="7">
    <location>
        <begin position="364"/>
        <end position="385"/>
    </location>
</feature>
<organism evidence="9 10">
    <name type="scientific">Potamilus streckersoni</name>
    <dbReference type="NCBI Taxonomy" id="2493646"/>
    <lineage>
        <taxon>Eukaryota</taxon>
        <taxon>Metazoa</taxon>
        <taxon>Spiralia</taxon>
        <taxon>Lophotrochozoa</taxon>
        <taxon>Mollusca</taxon>
        <taxon>Bivalvia</taxon>
        <taxon>Autobranchia</taxon>
        <taxon>Heteroconchia</taxon>
        <taxon>Palaeoheterodonta</taxon>
        <taxon>Unionida</taxon>
        <taxon>Unionoidea</taxon>
        <taxon>Unionidae</taxon>
        <taxon>Ambleminae</taxon>
        <taxon>Lampsilini</taxon>
        <taxon>Potamilus</taxon>
    </lineage>
</organism>
<evidence type="ECO:0000256" key="1">
    <source>
        <dbReference type="ARBA" id="ARBA00004141"/>
    </source>
</evidence>
<dbReference type="InterPro" id="IPR037185">
    <property type="entry name" value="EmrE-like"/>
</dbReference>
<protein>
    <recommendedName>
        <fullName evidence="6">Solute carrier family 35 member F5</fullName>
    </recommendedName>
</protein>
<dbReference type="Pfam" id="PF00892">
    <property type="entry name" value="EamA"/>
    <property type="match status" value="1"/>
</dbReference>
<dbReference type="EMBL" id="JAEAOA010002359">
    <property type="protein sequence ID" value="KAK3603180.1"/>
    <property type="molecule type" value="Genomic_DNA"/>
</dbReference>
<evidence type="ECO:0000256" key="2">
    <source>
        <dbReference type="ARBA" id="ARBA00007863"/>
    </source>
</evidence>
<feature type="transmembrane region" description="Helical" evidence="7">
    <location>
        <begin position="242"/>
        <end position="259"/>
    </location>
</feature>
<reference evidence="9" key="1">
    <citation type="journal article" date="2021" name="Genome Biol. Evol.">
        <title>A High-Quality Reference Genome for a Parasitic Bivalve with Doubly Uniparental Inheritance (Bivalvia: Unionida).</title>
        <authorList>
            <person name="Smith C.H."/>
        </authorList>
    </citation>
    <scope>NUCLEOTIDE SEQUENCE</scope>
    <source>
        <strain evidence="9">CHS0354</strain>
    </source>
</reference>
<feature type="transmembrane region" description="Helical" evidence="7">
    <location>
        <begin position="265"/>
        <end position="287"/>
    </location>
</feature>
<dbReference type="PANTHER" id="PTHR23051:SF0">
    <property type="entry name" value="SOLUTE CARRIER FAMILY 35 MEMBER F5"/>
    <property type="match status" value="1"/>
</dbReference>
<feature type="transmembrane region" description="Helical" evidence="7">
    <location>
        <begin position="184"/>
        <end position="204"/>
    </location>
</feature>
<dbReference type="GO" id="GO:0016020">
    <property type="term" value="C:membrane"/>
    <property type="evidence" value="ECO:0007669"/>
    <property type="project" value="UniProtKB-SubCell"/>
</dbReference>
<reference evidence="9" key="2">
    <citation type="journal article" date="2021" name="Genome Biol. Evol.">
        <title>Developing a high-quality reference genome for a parasitic bivalve with doubly uniparental inheritance (Bivalvia: Unionida).</title>
        <authorList>
            <person name="Smith C.H."/>
        </authorList>
    </citation>
    <scope>NUCLEOTIDE SEQUENCE</scope>
    <source>
        <strain evidence="9">CHS0354</strain>
        <tissue evidence="9">Mantle</tissue>
    </source>
</reference>
<evidence type="ECO:0000256" key="7">
    <source>
        <dbReference type="SAM" id="Phobius"/>
    </source>
</evidence>
<proteinExistence type="inferred from homology"/>
<name>A0AAE0W7L3_9BIVA</name>
<gene>
    <name evidence="9" type="ORF">CHS0354_043013</name>
</gene>
<feature type="transmembrane region" description="Helical" evidence="7">
    <location>
        <begin position="12"/>
        <end position="30"/>
    </location>
</feature>
<accession>A0AAE0W7L3</accession>
<evidence type="ECO:0000256" key="4">
    <source>
        <dbReference type="ARBA" id="ARBA00022989"/>
    </source>
</evidence>
<dbReference type="Proteomes" id="UP001195483">
    <property type="component" value="Unassembled WGS sequence"/>
</dbReference>
<feature type="transmembrane region" description="Helical" evidence="7">
    <location>
        <begin position="391"/>
        <end position="412"/>
    </location>
</feature>
<feature type="transmembrane region" description="Helical" evidence="7">
    <location>
        <begin position="299"/>
        <end position="323"/>
    </location>
</feature>
<evidence type="ECO:0000259" key="8">
    <source>
        <dbReference type="Pfam" id="PF00892"/>
    </source>
</evidence>
<keyword evidence="10" id="KW-1185">Reference proteome</keyword>
<keyword evidence="4 7" id="KW-1133">Transmembrane helix</keyword>
<evidence type="ECO:0000256" key="6">
    <source>
        <dbReference type="ARBA" id="ARBA00040744"/>
    </source>
</evidence>
<evidence type="ECO:0000313" key="9">
    <source>
        <dbReference type="EMBL" id="KAK3603180.1"/>
    </source>
</evidence>